<evidence type="ECO:0000313" key="1">
    <source>
        <dbReference type="EMBL" id="TDN40682.1"/>
    </source>
</evidence>
<dbReference type="EMBL" id="RWKG01000046">
    <property type="protein sequence ID" value="TDN40682.1"/>
    <property type="molecule type" value="Genomic_DNA"/>
</dbReference>
<name>A0AAQ2BKB0_HAEHA</name>
<gene>
    <name evidence="1" type="ORF">EGH31_1803</name>
</gene>
<sequence length="41" mass="5278">MWWIILYFSRFILSRKIFIKINRTLIFLNIHQKVRLFFTLF</sequence>
<proteinExistence type="predicted"/>
<organism evidence="1 2">
    <name type="scientific">Haemophilus haemolyticus</name>
    <dbReference type="NCBI Taxonomy" id="726"/>
    <lineage>
        <taxon>Bacteria</taxon>
        <taxon>Pseudomonadati</taxon>
        <taxon>Pseudomonadota</taxon>
        <taxon>Gammaproteobacteria</taxon>
        <taxon>Pasteurellales</taxon>
        <taxon>Pasteurellaceae</taxon>
        <taxon>Haemophilus</taxon>
    </lineage>
</organism>
<accession>A0AAQ2BKB0</accession>
<protein>
    <submittedName>
        <fullName evidence="1">Uncharacterized protein</fullName>
    </submittedName>
</protein>
<comment type="caution">
    <text evidence="1">The sequence shown here is derived from an EMBL/GenBank/DDBJ whole genome shotgun (WGS) entry which is preliminary data.</text>
</comment>
<dbReference type="Proteomes" id="UP000294998">
    <property type="component" value="Unassembled WGS sequence"/>
</dbReference>
<dbReference type="AlphaFoldDB" id="A0AAQ2BKB0"/>
<reference evidence="1 2" key="1">
    <citation type="submission" date="2018-12" db="EMBL/GenBank/DDBJ databases">
        <authorList>
            <person name="Fluit A.C."/>
        </authorList>
    </citation>
    <scope>NUCLEOTIDE SEQUENCE [LARGE SCALE GENOMIC DNA]</scope>
    <source>
        <strain evidence="1 2">16-549009</strain>
    </source>
</reference>
<evidence type="ECO:0000313" key="2">
    <source>
        <dbReference type="Proteomes" id="UP000294998"/>
    </source>
</evidence>